<dbReference type="SUPFAM" id="SSF55874">
    <property type="entry name" value="ATPase domain of HSP90 chaperone/DNA topoisomerase II/histidine kinase"/>
    <property type="match status" value="1"/>
</dbReference>
<evidence type="ECO:0000256" key="8">
    <source>
        <dbReference type="ARBA" id="ARBA00022741"/>
    </source>
</evidence>
<keyword evidence="10" id="KW-0067">ATP-binding</keyword>
<name>A0A1H8DJ31_9FIRM</name>
<dbReference type="Pfam" id="PF00512">
    <property type="entry name" value="HisKA"/>
    <property type="match status" value="1"/>
</dbReference>
<sequence>MSINSRIKTASCFSVQKKLFLFIIAILLANIFLLFLLGSTTFEQLYTQHKIQELKNGAAEIKSAYAQGVDSETYNTALRTVENKNIIVRVFHKSTDNKIKLDYFTRMGFNPMEREKPKGRFYKPFIKEALNEFYAQGLDIKLQNEKYVIYQGSKQYYHNSILLYTAMNDKTYLALDTPRRYIAETAEFAIKSCIIISLLTLTVGSVVLYFICRKMTSPITDIQKTAERIANLDFSARCTVHSNDEIGKLAQAINNMSDSLQKNISELENTNLILRNDLHKQEQQDMMRKRFIANVSHDFKTPLTLITSYAENIKELDGNQLELRDEYCGIISSEGYKMAHLVHMLLSLSRLESGMVQLSKMAFSINEIILETIRRHALPAEKKHLVIERDLPDEIIVHADFQRIEQAFINLFENAVKYTPAGGSIKVSTQRLDGQCIVRIYNTGSPISQDDLDKLFISFYRIDESRSFNLQSYGLGLAIVRSIMELHKQEYGAHNVPGGVEFWFKLDTAAIDETDDEDI</sequence>
<dbReference type="GO" id="GO:0005524">
    <property type="term" value="F:ATP binding"/>
    <property type="evidence" value="ECO:0007669"/>
    <property type="project" value="UniProtKB-KW"/>
</dbReference>
<keyword evidence="7 15" id="KW-0812">Transmembrane</keyword>
<gene>
    <name evidence="18" type="ORF">SAMN05216180_2638</name>
</gene>
<organism evidence="18 19">
    <name type="scientific">Hydrogenoanaerobacterium saccharovorans</name>
    <dbReference type="NCBI Taxonomy" id="474960"/>
    <lineage>
        <taxon>Bacteria</taxon>
        <taxon>Bacillati</taxon>
        <taxon>Bacillota</taxon>
        <taxon>Clostridia</taxon>
        <taxon>Eubacteriales</taxon>
        <taxon>Oscillospiraceae</taxon>
        <taxon>Hydrogenoanaerobacterium</taxon>
    </lineage>
</organism>
<feature type="domain" description="Histidine kinase" evidence="16">
    <location>
        <begin position="294"/>
        <end position="510"/>
    </location>
</feature>
<evidence type="ECO:0000313" key="19">
    <source>
        <dbReference type="Proteomes" id="UP000199158"/>
    </source>
</evidence>
<keyword evidence="5" id="KW-0597">Phosphoprotein</keyword>
<dbReference type="InterPro" id="IPR003660">
    <property type="entry name" value="HAMP_dom"/>
</dbReference>
<evidence type="ECO:0000256" key="4">
    <source>
        <dbReference type="ARBA" id="ARBA00022475"/>
    </source>
</evidence>
<dbReference type="Pfam" id="PF02518">
    <property type="entry name" value="HATPase_c"/>
    <property type="match status" value="1"/>
</dbReference>
<dbReference type="PROSITE" id="PS50109">
    <property type="entry name" value="HIS_KIN"/>
    <property type="match status" value="1"/>
</dbReference>
<evidence type="ECO:0000256" key="14">
    <source>
        <dbReference type="SAM" id="Coils"/>
    </source>
</evidence>
<feature type="transmembrane region" description="Helical" evidence="15">
    <location>
        <begin position="188"/>
        <end position="211"/>
    </location>
</feature>
<dbReference type="RefSeq" id="WP_092755940.1">
    <property type="nucleotide sequence ID" value="NZ_FOCG01000003.1"/>
</dbReference>
<evidence type="ECO:0000256" key="13">
    <source>
        <dbReference type="ARBA" id="ARBA00023136"/>
    </source>
</evidence>
<dbReference type="InterPro" id="IPR036890">
    <property type="entry name" value="HATPase_C_sf"/>
</dbReference>
<dbReference type="FunFam" id="1.10.287.130:FF:000001">
    <property type="entry name" value="Two-component sensor histidine kinase"/>
    <property type="match status" value="1"/>
</dbReference>
<dbReference type="AlphaFoldDB" id="A0A1H8DJ31"/>
<dbReference type="SMART" id="SM00387">
    <property type="entry name" value="HATPase_c"/>
    <property type="match status" value="1"/>
</dbReference>
<dbReference type="PANTHER" id="PTHR45528">
    <property type="entry name" value="SENSOR HISTIDINE KINASE CPXA"/>
    <property type="match status" value="1"/>
</dbReference>
<evidence type="ECO:0000259" key="17">
    <source>
        <dbReference type="PROSITE" id="PS50885"/>
    </source>
</evidence>
<comment type="catalytic activity">
    <reaction evidence="1">
        <text>ATP + protein L-histidine = ADP + protein N-phospho-L-histidine.</text>
        <dbReference type="EC" id="2.7.13.3"/>
    </reaction>
</comment>
<dbReference type="PANTHER" id="PTHR45528:SF1">
    <property type="entry name" value="SENSOR HISTIDINE KINASE CPXA"/>
    <property type="match status" value="1"/>
</dbReference>
<evidence type="ECO:0000256" key="3">
    <source>
        <dbReference type="ARBA" id="ARBA00012438"/>
    </source>
</evidence>
<protein>
    <recommendedName>
        <fullName evidence="3">histidine kinase</fullName>
        <ecNumber evidence="3">2.7.13.3</ecNumber>
    </recommendedName>
</protein>
<keyword evidence="11 15" id="KW-1133">Transmembrane helix</keyword>
<feature type="coiled-coil region" evidence="14">
    <location>
        <begin position="250"/>
        <end position="284"/>
    </location>
</feature>
<dbReference type="SMART" id="SM00388">
    <property type="entry name" value="HisKA"/>
    <property type="match status" value="1"/>
</dbReference>
<feature type="domain" description="HAMP" evidence="17">
    <location>
        <begin position="213"/>
        <end position="265"/>
    </location>
</feature>
<keyword evidence="13 15" id="KW-0472">Membrane</keyword>
<keyword evidence="6" id="KW-0808">Transferase</keyword>
<evidence type="ECO:0000256" key="7">
    <source>
        <dbReference type="ARBA" id="ARBA00022692"/>
    </source>
</evidence>
<dbReference type="Gene3D" id="6.10.340.10">
    <property type="match status" value="1"/>
</dbReference>
<dbReference type="SUPFAM" id="SSF158472">
    <property type="entry name" value="HAMP domain-like"/>
    <property type="match status" value="1"/>
</dbReference>
<keyword evidence="19" id="KW-1185">Reference proteome</keyword>
<evidence type="ECO:0000256" key="2">
    <source>
        <dbReference type="ARBA" id="ARBA00004651"/>
    </source>
</evidence>
<dbReference type="InterPro" id="IPR050398">
    <property type="entry name" value="HssS/ArlS-like"/>
</dbReference>
<dbReference type="Gene3D" id="1.10.287.130">
    <property type="match status" value="1"/>
</dbReference>
<keyword evidence="4" id="KW-1003">Cell membrane</keyword>
<dbReference type="STRING" id="474960.SAMN05216180_2638"/>
<evidence type="ECO:0000313" key="18">
    <source>
        <dbReference type="EMBL" id="SEN07331.1"/>
    </source>
</evidence>
<keyword evidence="8" id="KW-0547">Nucleotide-binding</keyword>
<reference evidence="18 19" key="1">
    <citation type="submission" date="2016-10" db="EMBL/GenBank/DDBJ databases">
        <authorList>
            <person name="de Groot N.N."/>
        </authorList>
    </citation>
    <scope>NUCLEOTIDE SEQUENCE [LARGE SCALE GENOMIC DNA]</scope>
    <source>
        <strain evidence="18 19">CGMCC 1.5070</strain>
    </source>
</reference>
<comment type="subcellular location">
    <subcellularLocation>
        <location evidence="2">Cell membrane</location>
        <topology evidence="2">Multi-pass membrane protein</topology>
    </subcellularLocation>
</comment>
<dbReference type="CDD" id="cd06225">
    <property type="entry name" value="HAMP"/>
    <property type="match status" value="1"/>
</dbReference>
<dbReference type="PROSITE" id="PS50885">
    <property type="entry name" value="HAMP"/>
    <property type="match status" value="1"/>
</dbReference>
<evidence type="ECO:0000256" key="5">
    <source>
        <dbReference type="ARBA" id="ARBA00022553"/>
    </source>
</evidence>
<proteinExistence type="predicted"/>
<dbReference type="Pfam" id="PF00672">
    <property type="entry name" value="HAMP"/>
    <property type="match status" value="1"/>
</dbReference>
<dbReference type="CDD" id="cd00082">
    <property type="entry name" value="HisKA"/>
    <property type="match status" value="1"/>
</dbReference>
<dbReference type="InterPro" id="IPR003661">
    <property type="entry name" value="HisK_dim/P_dom"/>
</dbReference>
<accession>A0A1H8DJ31</accession>
<dbReference type="GO" id="GO:0000155">
    <property type="term" value="F:phosphorelay sensor kinase activity"/>
    <property type="evidence" value="ECO:0007669"/>
    <property type="project" value="InterPro"/>
</dbReference>
<keyword evidence="14" id="KW-0175">Coiled coil</keyword>
<dbReference type="EC" id="2.7.13.3" evidence="3"/>
<evidence type="ECO:0000256" key="9">
    <source>
        <dbReference type="ARBA" id="ARBA00022777"/>
    </source>
</evidence>
<feature type="transmembrane region" description="Helical" evidence="15">
    <location>
        <begin position="20"/>
        <end position="42"/>
    </location>
</feature>
<dbReference type="InterPro" id="IPR036097">
    <property type="entry name" value="HisK_dim/P_sf"/>
</dbReference>
<dbReference type="GO" id="GO:0005886">
    <property type="term" value="C:plasma membrane"/>
    <property type="evidence" value="ECO:0007669"/>
    <property type="project" value="UniProtKB-SubCell"/>
</dbReference>
<evidence type="ECO:0000259" key="16">
    <source>
        <dbReference type="PROSITE" id="PS50109"/>
    </source>
</evidence>
<evidence type="ECO:0000256" key="15">
    <source>
        <dbReference type="SAM" id="Phobius"/>
    </source>
</evidence>
<evidence type="ECO:0000256" key="1">
    <source>
        <dbReference type="ARBA" id="ARBA00000085"/>
    </source>
</evidence>
<evidence type="ECO:0000256" key="6">
    <source>
        <dbReference type="ARBA" id="ARBA00022679"/>
    </source>
</evidence>
<keyword evidence="9 18" id="KW-0418">Kinase</keyword>
<dbReference type="InterPro" id="IPR003594">
    <property type="entry name" value="HATPase_dom"/>
</dbReference>
<dbReference type="SMART" id="SM00304">
    <property type="entry name" value="HAMP"/>
    <property type="match status" value="1"/>
</dbReference>
<dbReference type="EMBL" id="FOCG01000003">
    <property type="protein sequence ID" value="SEN07331.1"/>
    <property type="molecule type" value="Genomic_DNA"/>
</dbReference>
<evidence type="ECO:0000256" key="10">
    <source>
        <dbReference type="ARBA" id="ARBA00022840"/>
    </source>
</evidence>
<evidence type="ECO:0000256" key="12">
    <source>
        <dbReference type="ARBA" id="ARBA00023012"/>
    </source>
</evidence>
<dbReference type="Gene3D" id="3.30.565.10">
    <property type="entry name" value="Histidine kinase-like ATPase, C-terminal domain"/>
    <property type="match status" value="1"/>
</dbReference>
<dbReference type="SUPFAM" id="SSF47384">
    <property type="entry name" value="Homodimeric domain of signal transducing histidine kinase"/>
    <property type="match status" value="1"/>
</dbReference>
<dbReference type="OrthoDB" id="9762826at2"/>
<dbReference type="Proteomes" id="UP000199158">
    <property type="component" value="Unassembled WGS sequence"/>
</dbReference>
<dbReference type="InterPro" id="IPR005467">
    <property type="entry name" value="His_kinase_dom"/>
</dbReference>
<keyword evidence="12" id="KW-0902">Two-component regulatory system</keyword>
<evidence type="ECO:0000256" key="11">
    <source>
        <dbReference type="ARBA" id="ARBA00022989"/>
    </source>
</evidence>